<gene>
    <name evidence="2" type="ORF">C5746_00020</name>
    <name evidence="3" type="ORF">C5746_43215</name>
</gene>
<dbReference type="Proteomes" id="UP000252698">
    <property type="component" value="Chromosome"/>
</dbReference>
<name>A0A2Z5J5S2_STRAR</name>
<proteinExistence type="predicted"/>
<evidence type="ECO:0000313" key="4">
    <source>
        <dbReference type="Proteomes" id="UP000252698"/>
    </source>
</evidence>
<feature type="coiled-coil region" evidence="1">
    <location>
        <begin position="8"/>
        <end position="49"/>
    </location>
</feature>
<protein>
    <submittedName>
        <fullName evidence="2">Uncharacterized protein</fullName>
    </submittedName>
</protein>
<dbReference type="EMBL" id="CP027306">
    <property type="protein sequence ID" value="AXE82507.1"/>
    <property type="molecule type" value="Genomic_DNA"/>
</dbReference>
<evidence type="ECO:0000256" key="1">
    <source>
        <dbReference type="SAM" id="Coils"/>
    </source>
</evidence>
<organism evidence="2 4">
    <name type="scientific">Streptomyces atratus</name>
    <dbReference type="NCBI Taxonomy" id="1893"/>
    <lineage>
        <taxon>Bacteria</taxon>
        <taxon>Bacillati</taxon>
        <taxon>Actinomycetota</taxon>
        <taxon>Actinomycetes</taxon>
        <taxon>Kitasatosporales</taxon>
        <taxon>Streptomycetaceae</taxon>
        <taxon>Streptomyces</taxon>
    </lineage>
</organism>
<dbReference type="KEGG" id="sata:C5746_00020"/>
<keyword evidence="1" id="KW-0175">Coiled coil</keyword>
<accession>A0A2Z5J5S2</accession>
<dbReference type="EMBL" id="CP027306">
    <property type="protein sequence ID" value="AXE75660.1"/>
    <property type="molecule type" value="Genomic_DNA"/>
</dbReference>
<reference evidence="2 4" key="1">
    <citation type="journal article" date="2018" name="Front. Microbiol.">
        <title>Genome Sequencing of Streptomyces atratus SCSIOZH16 and Activation Production of Nocardamine via Metabolic Engineering.</title>
        <authorList>
            <person name="Li Y."/>
            <person name="Zhang C."/>
            <person name="Liu C."/>
            <person name="Ju J."/>
            <person name="Ma J."/>
        </authorList>
    </citation>
    <scope>NUCLEOTIDE SEQUENCE [LARGE SCALE GENOMIC DNA]</scope>
    <source>
        <strain evidence="2 4">SCSIO_ZH16</strain>
    </source>
</reference>
<sequence length="61" mass="7207">MRSRRRLRRGLKQQVRQLTQDNQQIQERLASARQNNRFLDKRIADLEAELAPYLTAPPPPP</sequence>
<evidence type="ECO:0000313" key="2">
    <source>
        <dbReference type="EMBL" id="AXE75660.1"/>
    </source>
</evidence>
<dbReference type="KEGG" id="sata:C5746_43215"/>
<dbReference type="Gene3D" id="1.20.5.340">
    <property type="match status" value="1"/>
</dbReference>
<dbReference type="AlphaFoldDB" id="A0A2Z5J5S2"/>
<evidence type="ECO:0000313" key="3">
    <source>
        <dbReference type="EMBL" id="AXE82507.1"/>
    </source>
</evidence>